<dbReference type="RefSeq" id="WP_089221006.1">
    <property type="nucleotide sequence ID" value="NZ_FZOS01000035.1"/>
</dbReference>
<protein>
    <submittedName>
        <fullName evidence="1">Uncharacterized protein</fullName>
    </submittedName>
</protein>
<organism evidence="1 2">
    <name type="scientific">Edaphosphingomonas laterariae</name>
    <dbReference type="NCBI Taxonomy" id="861865"/>
    <lineage>
        <taxon>Bacteria</taxon>
        <taxon>Pseudomonadati</taxon>
        <taxon>Pseudomonadota</taxon>
        <taxon>Alphaproteobacteria</taxon>
        <taxon>Sphingomonadales</taxon>
        <taxon>Rhizorhabdaceae</taxon>
        <taxon>Edaphosphingomonas</taxon>
    </lineage>
</organism>
<dbReference type="Proteomes" id="UP000198281">
    <property type="component" value="Unassembled WGS sequence"/>
</dbReference>
<dbReference type="OrthoDB" id="7605460at2"/>
<dbReference type="AlphaFoldDB" id="A0A239JIT5"/>
<evidence type="ECO:0000313" key="1">
    <source>
        <dbReference type="EMBL" id="SNT05223.1"/>
    </source>
</evidence>
<keyword evidence="2" id="KW-1185">Reference proteome</keyword>
<gene>
    <name evidence="1" type="ORF">SAMN06295912_1353</name>
</gene>
<dbReference type="EMBL" id="FZOS01000035">
    <property type="protein sequence ID" value="SNT05223.1"/>
    <property type="molecule type" value="Genomic_DNA"/>
</dbReference>
<name>A0A239JIT5_9SPHN</name>
<proteinExistence type="predicted"/>
<evidence type="ECO:0000313" key="2">
    <source>
        <dbReference type="Proteomes" id="UP000198281"/>
    </source>
</evidence>
<accession>A0A239JIT5</accession>
<sequence>MSGADKAKRTLLGIAIPRDELALRIAQPCLGMTAAPGTDATEALDAMDRLAGPVPMGTSFRRAADAAVLYFHECINAGSQPS</sequence>
<reference evidence="2" key="1">
    <citation type="submission" date="2017-06" db="EMBL/GenBank/DDBJ databases">
        <authorList>
            <person name="Varghese N."/>
            <person name="Submissions S."/>
        </authorList>
    </citation>
    <scope>NUCLEOTIDE SEQUENCE [LARGE SCALE GENOMIC DNA]</scope>
    <source>
        <strain evidence="2">LNB2</strain>
    </source>
</reference>